<organism evidence="4 5">
    <name type="scientific">Candidatus Barnesiella excrementipullorum</name>
    <dbReference type="NCBI Taxonomy" id="2838479"/>
    <lineage>
        <taxon>Bacteria</taxon>
        <taxon>Pseudomonadati</taxon>
        <taxon>Bacteroidota</taxon>
        <taxon>Bacteroidia</taxon>
        <taxon>Bacteroidales</taxon>
        <taxon>Barnesiellaceae</taxon>
        <taxon>Barnesiella</taxon>
    </lineage>
</organism>
<dbReference type="InterPro" id="IPR050546">
    <property type="entry name" value="Glycosyl_Hydrlase_16"/>
</dbReference>
<dbReference type="SUPFAM" id="SSF49899">
    <property type="entry name" value="Concanavalin A-like lectins/glucanases"/>
    <property type="match status" value="1"/>
</dbReference>
<evidence type="ECO:0000313" key="4">
    <source>
        <dbReference type="EMBL" id="HIX45064.1"/>
    </source>
</evidence>
<accession>A0A9D1VQJ5</accession>
<evidence type="ECO:0000313" key="5">
    <source>
        <dbReference type="Proteomes" id="UP000824246"/>
    </source>
</evidence>
<dbReference type="CDD" id="cd08023">
    <property type="entry name" value="GH16_laminarinase_like"/>
    <property type="match status" value="1"/>
</dbReference>
<dbReference type="Pfam" id="PF00722">
    <property type="entry name" value="Glyco_hydro_16"/>
    <property type="match status" value="1"/>
</dbReference>
<dbReference type="PANTHER" id="PTHR10963">
    <property type="entry name" value="GLYCOSYL HYDROLASE-RELATED"/>
    <property type="match status" value="1"/>
</dbReference>
<keyword evidence="2" id="KW-0732">Signal</keyword>
<dbReference type="PANTHER" id="PTHR10963:SF55">
    <property type="entry name" value="GLYCOSIDE HYDROLASE FAMILY 16 PROTEIN"/>
    <property type="match status" value="1"/>
</dbReference>
<dbReference type="Gene3D" id="2.60.120.200">
    <property type="match status" value="1"/>
</dbReference>
<dbReference type="AlphaFoldDB" id="A0A9D1VQJ5"/>
<evidence type="ECO:0000259" key="3">
    <source>
        <dbReference type="PROSITE" id="PS51762"/>
    </source>
</evidence>
<reference evidence="4" key="1">
    <citation type="journal article" date="2021" name="PeerJ">
        <title>Extensive microbial diversity within the chicken gut microbiome revealed by metagenomics and culture.</title>
        <authorList>
            <person name="Gilroy R."/>
            <person name="Ravi A."/>
            <person name="Getino M."/>
            <person name="Pursley I."/>
            <person name="Horton D.L."/>
            <person name="Alikhan N.F."/>
            <person name="Baker D."/>
            <person name="Gharbi K."/>
            <person name="Hall N."/>
            <person name="Watson M."/>
            <person name="Adriaenssens E.M."/>
            <person name="Foster-Nyarko E."/>
            <person name="Jarju S."/>
            <person name="Secka A."/>
            <person name="Antonio M."/>
            <person name="Oren A."/>
            <person name="Chaudhuri R.R."/>
            <person name="La Ragione R."/>
            <person name="Hildebrand F."/>
            <person name="Pallen M.J."/>
        </authorList>
    </citation>
    <scope>NUCLEOTIDE SEQUENCE</scope>
    <source>
        <strain evidence="4">ChiHjej12B11-16260</strain>
    </source>
</reference>
<gene>
    <name evidence="4" type="ORF">H9982_02460</name>
</gene>
<proteinExistence type="inferred from homology"/>
<dbReference type="InterPro" id="IPR013320">
    <property type="entry name" value="ConA-like_dom_sf"/>
</dbReference>
<comment type="similarity">
    <text evidence="1">Belongs to the glycosyl hydrolase 16 family.</text>
</comment>
<feature type="signal peptide" evidence="2">
    <location>
        <begin position="1"/>
        <end position="21"/>
    </location>
</feature>
<dbReference type="PROSITE" id="PS51762">
    <property type="entry name" value="GH16_2"/>
    <property type="match status" value="1"/>
</dbReference>
<reference evidence="4" key="2">
    <citation type="submission" date="2021-04" db="EMBL/GenBank/DDBJ databases">
        <authorList>
            <person name="Gilroy R."/>
        </authorList>
    </citation>
    <scope>NUCLEOTIDE SEQUENCE</scope>
    <source>
        <strain evidence="4">ChiHjej12B11-16260</strain>
    </source>
</reference>
<dbReference type="EMBL" id="DXFB01000063">
    <property type="protein sequence ID" value="HIX45064.1"/>
    <property type="molecule type" value="Genomic_DNA"/>
</dbReference>
<feature type="chain" id="PRO_5039348140" evidence="2">
    <location>
        <begin position="22"/>
        <end position="368"/>
    </location>
</feature>
<feature type="domain" description="GH16" evidence="3">
    <location>
        <begin position="29"/>
        <end position="287"/>
    </location>
</feature>
<dbReference type="GO" id="GO:0004553">
    <property type="term" value="F:hydrolase activity, hydrolyzing O-glycosyl compounds"/>
    <property type="evidence" value="ECO:0007669"/>
    <property type="project" value="InterPro"/>
</dbReference>
<name>A0A9D1VQJ5_9BACT</name>
<dbReference type="InterPro" id="IPR000757">
    <property type="entry name" value="Beta-glucanase-like"/>
</dbReference>
<dbReference type="Proteomes" id="UP000824246">
    <property type="component" value="Unassembled WGS sequence"/>
</dbReference>
<evidence type="ECO:0000256" key="2">
    <source>
        <dbReference type="SAM" id="SignalP"/>
    </source>
</evidence>
<sequence>MYKKWMISAALCAATVLGAQADYELVWEDDFTGTTLNESQHWNVEVNGNGGGNNELQYYRRENVSVGIEPATGASCLILTARKENFGGKTATSGRINSMGKVYAKYGKIEARIKFPYTANGLWPAFWMMGNDYSSVGWPRCGEIDIIELGNAAGIAGGTQDRYLIGACHWGTSPVNHPNYGLGSVHSESVQGDFHLFTLIWNATSVSMYVDLDKNPNAQPYYVMNIYDMSNENSVGYYFHKPFFILFNLAVGGTFPNIYDINAVTALASGEAKMYVDYVRIYQKGDAGEEFYGPATGGVEGIGNEQTMKVYCNGTEAGVIGAAEGIELYNMQGTLVRRSNEPRMYVGDLPGGVYVLRCGSFVKKIVLK</sequence>
<comment type="caution">
    <text evidence="4">The sequence shown here is derived from an EMBL/GenBank/DDBJ whole genome shotgun (WGS) entry which is preliminary data.</text>
</comment>
<protein>
    <submittedName>
        <fullName evidence="4">Family 16 glycosylhydrolase</fullName>
    </submittedName>
</protein>
<evidence type="ECO:0000256" key="1">
    <source>
        <dbReference type="ARBA" id="ARBA00006865"/>
    </source>
</evidence>
<dbReference type="GO" id="GO:0005975">
    <property type="term" value="P:carbohydrate metabolic process"/>
    <property type="evidence" value="ECO:0007669"/>
    <property type="project" value="InterPro"/>
</dbReference>